<dbReference type="PROSITE" id="PS00129">
    <property type="entry name" value="GLYCOSYL_HYDROL_F31_1"/>
    <property type="match status" value="1"/>
</dbReference>
<organism evidence="7 8">
    <name type="scientific">Alectura lathami</name>
    <name type="common">Australian brush turkey</name>
    <dbReference type="NCBI Taxonomy" id="81907"/>
    <lineage>
        <taxon>Eukaryota</taxon>
        <taxon>Metazoa</taxon>
        <taxon>Chordata</taxon>
        <taxon>Craniata</taxon>
        <taxon>Vertebrata</taxon>
        <taxon>Euteleostomi</taxon>
        <taxon>Archelosauria</taxon>
        <taxon>Archosauria</taxon>
        <taxon>Dinosauria</taxon>
        <taxon>Saurischia</taxon>
        <taxon>Theropoda</taxon>
        <taxon>Coelurosauria</taxon>
        <taxon>Aves</taxon>
        <taxon>Neognathae</taxon>
        <taxon>Galloanserae</taxon>
        <taxon>Galliformes</taxon>
        <taxon>Megapodiidae</taxon>
        <taxon>Alectura</taxon>
    </lineage>
</organism>
<sequence>YAAFPDFFRAATQRWWRRELEELYQNPRDAARSLRFDGIWIDMNEPSSFVHGTVWGCRDQALNQPVYMPSLGWRSDGLAYKTLCMEGQHLLPDGTPLRHYDVHNLYGWSQTQPTLDAVRSITGERGMVVTRSTFPGSGRWSGHWLGDNTAAWDQMAKSIIGMMEFSLFGIPYTGADICGFFGDSEYELCARWMELGAFYPFSRNHN</sequence>
<dbReference type="Gene3D" id="3.20.20.80">
    <property type="entry name" value="Glycosidases"/>
    <property type="match status" value="1"/>
</dbReference>
<name>A0A7L0W7H5_ALELA</name>
<dbReference type="PANTHER" id="PTHR22762">
    <property type="entry name" value="ALPHA-GLUCOSIDASE"/>
    <property type="match status" value="1"/>
</dbReference>
<feature type="non-terminal residue" evidence="7">
    <location>
        <position position="206"/>
    </location>
</feature>
<evidence type="ECO:0000259" key="6">
    <source>
        <dbReference type="Pfam" id="PF01055"/>
    </source>
</evidence>
<dbReference type="GO" id="GO:0004558">
    <property type="term" value="F:alpha-1,4-glucosidase activity"/>
    <property type="evidence" value="ECO:0007669"/>
    <property type="project" value="TreeGrafter"/>
</dbReference>
<evidence type="ECO:0000256" key="2">
    <source>
        <dbReference type="ARBA" id="ARBA00022729"/>
    </source>
</evidence>
<evidence type="ECO:0000256" key="1">
    <source>
        <dbReference type="ARBA" id="ARBA00007806"/>
    </source>
</evidence>
<evidence type="ECO:0000256" key="3">
    <source>
        <dbReference type="ARBA" id="ARBA00022801"/>
    </source>
</evidence>
<dbReference type="AlphaFoldDB" id="A0A7L0W7H5"/>
<evidence type="ECO:0000313" key="8">
    <source>
        <dbReference type="Proteomes" id="UP000562322"/>
    </source>
</evidence>
<keyword evidence="2" id="KW-0732">Signal</keyword>
<proteinExistence type="inferred from homology"/>
<gene>
    <name evidence="7" type="primary">Mgam2</name>
    <name evidence="7" type="ORF">ALELAT_R05581</name>
</gene>
<evidence type="ECO:0000256" key="5">
    <source>
        <dbReference type="RuleBase" id="RU361185"/>
    </source>
</evidence>
<dbReference type="Pfam" id="PF01055">
    <property type="entry name" value="Glyco_hydro_31_2nd"/>
    <property type="match status" value="1"/>
</dbReference>
<feature type="domain" description="Glycoside hydrolase family 31 TIM barrel" evidence="6">
    <location>
        <begin position="2"/>
        <end position="206"/>
    </location>
</feature>
<dbReference type="InterPro" id="IPR017853">
    <property type="entry name" value="GH"/>
</dbReference>
<dbReference type="GO" id="GO:0005975">
    <property type="term" value="P:carbohydrate metabolic process"/>
    <property type="evidence" value="ECO:0007669"/>
    <property type="project" value="InterPro"/>
</dbReference>
<dbReference type="PROSITE" id="PS00707">
    <property type="entry name" value="GLYCOSYL_HYDROL_F31_2"/>
    <property type="match status" value="1"/>
</dbReference>
<comment type="caution">
    <text evidence="7">The sequence shown here is derived from an EMBL/GenBank/DDBJ whole genome shotgun (WGS) entry which is preliminary data.</text>
</comment>
<dbReference type="Proteomes" id="UP000562322">
    <property type="component" value="Unassembled WGS sequence"/>
</dbReference>
<dbReference type="OrthoDB" id="1334205at2759"/>
<evidence type="ECO:0000313" key="7">
    <source>
        <dbReference type="EMBL" id="NXL87160.1"/>
    </source>
</evidence>
<dbReference type="PANTHER" id="PTHR22762:SF133">
    <property type="entry name" value="P-TYPE DOMAIN-CONTAINING PROTEIN"/>
    <property type="match status" value="1"/>
</dbReference>
<dbReference type="InterPro" id="IPR000322">
    <property type="entry name" value="Glyco_hydro_31_TIM"/>
</dbReference>
<dbReference type="EMBL" id="VXAV01004038">
    <property type="protein sequence ID" value="NXL87160.1"/>
    <property type="molecule type" value="Genomic_DNA"/>
</dbReference>
<comment type="similarity">
    <text evidence="1 5">Belongs to the glycosyl hydrolase 31 family.</text>
</comment>
<keyword evidence="4 5" id="KW-0326">Glycosidase</keyword>
<dbReference type="InterPro" id="IPR030459">
    <property type="entry name" value="Glyco_hydro_31_CS"/>
</dbReference>
<accession>A0A7L0W7H5</accession>
<protein>
    <submittedName>
        <fullName evidence="7">MGAL glucoamylase</fullName>
    </submittedName>
</protein>
<feature type="non-terminal residue" evidence="7">
    <location>
        <position position="1"/>
    </location>
</feature>
<keyword evidence="3 5" id="KW-0378">Hydrolase</keyword>
<reference evidence="7 8" key="1">
    <citation type="submission" date="2019-09" db="EMBL/GenBank/DDBJ databases">
        <title>Bird 10,000 Genomes (B10K) Project - Family phase.</title>
        <authorList>
            <person name="Zhang G."/>
        </authorList>
    </citation>
    <scope>NUCLEOTIDE SEQUENCE [LARGE SCALE GENOMIC DNA]</scope>
    <source>
        <strain evidence="7">B10K-DU-001-39</strain>
        <tissue evidence="7">Muscle</tissue>
    </source>
</reference>
<dbReference type="SUPFAM" id="SSF51445">
    <property type="entry name" value="(Trans)glycosidases"/>
    <property type="match status" value="1"/>
</dbReference>
<dbReference type="InterPro" id="IPR030458">
    <property type="entry name" value="Glyco_hydro_31_AS"/>
</dbReference>
<keyword evidence="8" id="KW-1185">Reference proteome</keyword>
<evidence type="ECO:0000256" key="4">
    <source>
        <dbReference type="ARBA" id="ARBA00023295"/>
    </source>
</evidence>